<feature type="compositionally biased region" description="Low complexity" evidence="2">
    <location>
        <begin position="364"/>
        <end position="378"/>
    </location>
</feature>
<feature type="compositionally biased region" description="Acidic residues" evidence="2">
    <location>
        <begin position="379"/>
        <end position="388"/>
    </location>
</feature>
<evidence type="ECO:0000313" key="4">
    <source>
        <dbReference type="Proteomes" id="UP001530293"/>
    </source>
</evidence>
<dbReference type="InterPro" id="IPR050982">
    <property type="entry name" value="Auxin_biosynth/cation_transpt"/>
</dbReference>
<comment type="caution">
    <text evidence="3">The sequence shown here is derived from an EMBL/GenBank/DDBJ whole genome shotgun (WGS) entry which is preliminary data.</text>
</comment>
<dbReference type="Pfam" id="PF13738">
    <property type="entry name" value="Pyr_redox_3"/>
    <property type="match status" value="1"/>
</dbReference>
<evidence type="ECO:0000256" key="1">
    <source>
        <dbReference type="ARBA" id="ARBA00023002"/>
    </source>
</evidence>
<reference evidence="3 4" key="1">
    <citation type="submission" date="2024-10" db="EMBL/GenBank/DDBJ databases">
        <title>Updated reference genomes for cyclostephanoid diatoms.</title>
        <authorList>
            <person name="Roberts W.R."/>
            <person name="Alverson A.J."/>
        </authorList>
    </citation>
    <scope>NUCLEOTIDE SEQUENCE [LARGE SCALE GENOMIC DNA]</scope>
    <source>
        <strain evidence="3 4">AJA232-27</strain>
    </source>
</reference>
<dbReference type="SUPFAM" id="SSF51905">
    <property type="entry name" value="FAD/NAD(P)-binding domain"/>
    <property type="match status" value="1"/>
</dbReference>
<keyword evidence="4" id="KW-1185">Reference proteome</keyword>
<proteinExistence type="predicted"/>
<evidence type="ECO:0000256" key="2">
    <source>
        <dbReference type="SAM" id="MobiDB-lite"/>
    </source>
</evidence>
<dbReference type="GO" id="GO:0016491">
    <property type="term" value="F:oxidoreductase activity"/>
    <property type="evidence" value="ECO:0007669"/>
    <property type="project" value="UniProtKB-KW"/>
</dbReference>
<gene>
    <name evidence="3" type="ORF">ACHAWU_003691</name>
</gene>
<feature type="compositionally biased region" description="Low complexity" evidence="2">
    <location>
        <begin position="392"/>
        <end position="408"/>
    </location>
</feature>
<dbReference type="EMBL" id="JALLBG020000023">
    <property type="protein sequence ID" value="KAL3771516.1"/>
    <property type="molecule type" value="Genomic_DNA"/>
</dbReference>
<name>A0ABD3NB51_9STRA</name>
<keyword evidence="1" id="KW-0560">Oxidoreductase</keyword>
<feature type="region of interest" description="Disordered" evidence="2">
    <location>
        <begin position="331"/>
        <end position="409"/>
    </location>
</feature>
<dbReference type="Gene3D" id="3.50.50.60">
    <property type="entry name" value="FAD/NAD(P)-binding domain"/>
    <property type="match status" value="1"/>
</dbReference>
<dbReference type="PANTHER" id="PTHR43539">
    <property type="entry name" value="FLAVIN-BINDING MONOOXYGENASE-LIKE PROTEIN (AFU_ORTHOLOGUE AFUA_4G09220)"/>
    <property type="match status" value="1"/>
</dbReference>
<evidence type="ECO:0008006" key="5">
    <source>
        <dbReference type="Google" id="ProtNLM"/>
    </source>
</evidence>
<dbReference type="InterPro" id="IPR036188">
    <property type="entry name" value="FAD/NAD-bd_sf"/>
</dbReference>
<feature type="compositionally biased region" description="Basic and acidic residues" evidence="2">
    <location>
        <begin position="353"/>
        <end position="363"/>
    </location>
</feature>
<dbReference type="PANTHER" id="PTHR43539:SF78">
    <property type="entry name" value="FLAVIN-CONTAINING MONOOXYGENASE"/>
    <property type="match status" value="1"/>
</dbReference>
<evidence type="ECO:0000313" key="3">
    <source>
        <dbReference type="EMBL" id="KAL3771516.1"/>
    </source>
</evidence>
<organism evidence="3 4">
    <name type="scientific">Discostella pseudostelligera</name>
    <dbReference type="NCBI Taxonomy" id="259834"/>
    <lineage>
        <taxon>Eukaryota</taxon>
        <taxon>Sar</taxon>
        <taxon>Stramenopiles</taxon>
        <taxon>Ochrophyta</taxon>
        <taxon>Bacillariophyta</taxon>
        <taxon>Coscinodiscophyceae</taxon>
        <taxon>Thalassiosirophycidae</taxon>
        <taxon>Stephanodiscales</taxon>
        <taxon>Stephanodiscaceae</taxon>
        <taxon>Discostella</taxon>
    </lineage>
</organism>
<accession>A0ABD3NB51</accession>
<protein>
    <recommendedName>
        <fullName evidence="5">FAD/NAD(P)-binding domain-containing protein</fullName>
    </recommendedName>
</protein>
<sequence length="1443" mass="161079">MSSMIRDIDPVVRALLTTMFGIVVHFGTVWTIEDHITSIFSSFSASSSISCMSDDITFTHHHDQSSNTYPPSLLLQTLVLHEYWVYLQHMNVLANPLLQHLDRRYGIALLKSKKHWVIAGTLSAYWTRESLGMFLCLPYLMLPSTSTASSMYDENSSSNNYINNFSMTHYLILYSLLYHTYKSRGVRRDASKFSSSPLGIMTLVIDDFYIHDMYEVLLSVFRLLLQGSDTFIHYCIVRDLLVVFSSSSYTTSLLSTSSMVTEEVENETCTTSSYYSTMVMRMHILFIIWVIHAALNQLFRCSTASIMVMWWQSLTKTSKATTMKSTMTMDGVEDDQDNYSHRQNSENCGIGAMKDDCAPDRTRSVSSSNCSGVSISTSADDDDGDIDDGSGRRSSSSSSSSTSSSTGIEADKNCSSVYIVDDEFIVRRLLQPNDNISNGNAASSKMGCTSTTGGSVAVDGAVRLSMAIAVLSAFFMLGLGQVPLKALPMMTTTAIRSIDIHCYFDKKWSTVIVGLVRGQRHMLMHLAMHSWVLWSLLHAIGAVFRTPQPRPPQPTGSVIRKWFIIQIIDLSVMLGMASQATVTPSNNYGIDMSRNSIMLICVLLTFKAYAQSMRYPKFVRRSLSIVEFVSKLAVLRVLTTSASFGTITVVSSSLLAITWVVSVVAARTMRNHSTQLVRDDNSHGDNERLDVVFLGHPAFLSDFWALWLLPYSLKERWQAPFWALPLWPIHFIFGWYICNWGNTDYFLGDDNRYGQLRIQNWVAPHFGRHFVTHPHQVKENIEACARHAERTGVRVLCLGALNKAESINGGGWGVGRALGPNRKLSIIHGNHLTAAAVVEMIYRCFRNRKTKLFLTGASSKVGWAVARALRDRYGYDILCHSTDPGRRKYFELNGFASASTLSEGAAYCRHWIVGKYDAEVSEVIPHGAVAIVFSVPHPLKGRRDLRVIEAGTLHMDLSRLDKPRLFANKLREHEIFACHAAGFVAAHRLNEQPDILRIDEMGPVNPSEMDSWLVDAQKLGFVVPYVEPVSESYVGSLAEDRPPVIIVGCGPSGLSVAAYLSQKQVPHIVLEAEINPDLFGSWGQHFSGLEITTQKKWCTLPGLRISDKEYPNDYMTAEEYQRYLKQYVHRYAINIRRGAKVTSIVRGPDQNRPYIVKYGAEDVVAAWAVVVASGKHRIPKHHTSDVIAQKLKSSAIPHVHSAELCDDAIWSQAVQAAQNGKLCIVGFGNSAGDLVNVILQQCHKNCIGCNNITNNPTIHIATRTVPPVFPRRIKFLRVDTMGYLIRLLPSTLQDMIVNFLWWALPGSRACYSAFPLHLQRWSRIGGRVPVIDKYGLLASGFQSGTLVGHGPIIDITNDNVVHFDDQPTLVSSGAYATNSRVTIDMVILATGYVEECVIEREDRLNGLYKCGFGTSDRFLPLRTICEDARCIADDIAESYHRTT</sequence>
<dbReference type="Proteomes" id="UP001530293">
    <property type="component" value="Unassembled WGS sequence"/>
</dbReference>